<organism evidence="1 2">
    <name type="scientific">Thalassorhabdus alkalitolerans</name>
    <dbReference type="NCBI Taxonomy" id="2282697"/>
    <lineage>
        <taxon>Bacteria</taxon>
        <taxon>Bacillati</taxon>
        <taxon>Bacillota</taxon>
        <taxon>Bacilli</taxon>
        <taxon>Bacillales</taxon>
        <taxon>Bacillaceae</taxon>
        <taxon>Thalassorhabdus</taxon>
    </lineage>
</organism>
<dbReference type="RefSeq" id="WP_054635746.1">
    <property type="nucleotide sequence ID" value="NZ_JBHSPG010000004.1"/>
</dbReference>
<dbReference type="Proteomes" id="UP001596142">
    <property type="component" value="Unassembled WGS sequence"/>
</dbReference>
<keyword evidence="2" id="KW-1185">Reference proteome</keyword>
<name>A0ABW0YPA5_9BACI</name>
<sequence length="224" mass="25868">MKAVLLLIQIVSKSLALKKDRKRAGEYWKMITIDKDNKQITAAACVRCPDPFFQRGEDVLEKVGCCSYSPVFTLFEIKKMADRDKNFFYETIYKHPEAIVSSYSIKIEAEVNPAFEKVNTSSMLPMEKEDTKLSYSTCQFFVSNQGCGLPSGYKTSVCRSFICCTVEESLSKERKEEMNDWIFYIQEEVKAFNRSHEQKLKSKGWTLQEQPSMVVDYLKSLPDM</sequence>
<dbReference type="EMBL" id="JBHSOZ010000010">
    <property type="protein sequence ID" value="MFC5714330.1"/>
    <property type="molecule type" value="Genomic_DNA"/>
</dbReference>
<protein>
    <submittedName>
        <fullName evidence="1">Uncharacterized protein</fullName>
    </submittedName>
</protein>
<comment type="caution">
    <text evidence="1">The sequence shown here is derived from an EMBL/GenBank/DDBJ whole genome shotgun (WGS) entry which is preliminary data.</text>
</comment>
<proteinExistence type="predicted"/>
<reference evidence="2" key="1">
    <citation type="journal article" date="2019" name="Int. J. Syst. Evol. Microbiol.">
        <title>The Global Catalogue of Microorganisms (GCM) 10K type strain sequencing project: providing services to taxonomists for standard genome sequencing and annotation.</title>
        <authorList>
            <consortium name="The Broad Institute Genomics Platform"/>
            <consortium name="The Broad Institute Genome Sequencing Center for Infectious Disease"/>
            <person name="Wu L."/>
            <person name="Ma J."/>
        </authorList>
    </citation>
    <scope>NUCLEOTIDE SEQUENCE [LARGE SCALE GENOMIC DNA]</scope>
    <source>
        <strain evidence="2">CECT 7184</strain>
    </source>
</reference>
<evidence type="ECO:0000313" key="1">
    <source>
        <dbReference type="EMBL" id="MFC5714330.1"/>
    </source>
</evidence>
<gene>
    <name evidence="1" type="ORF">ACFPU1_16390</name>
</gene>
<accession>A0ABW0YPA5</accession>
<evidence type="ECO:0000313" key="2">
    <source>
        <dbReference type="Proteomes" id="UP001596142"/>
    </source>
</evidence>